<dbReference type="RefSeq" id="WP_006546593.1">
    <property type="nucleotide sequence ID" value="NZ_DS999543.1"/>
</dbReference>
<name>C0VZU3_9ACTO</name>
<keyword evidence="3 5" id="KW-0808">Transferase</keyword>
<dbReference type="Gene3D" id="3.40.50.2000">
    <property type="entry name" value="Glycogen Phosphorylase B"/>
    <property type="match status" value="1"/>
</dbReference>
<accession>C0VZU3</accession>
<dbReference type="Pfam" id="PF00534">
    <property type="entry name" value="Glycos_transf_1"/>
    <property type="match status" value="1"/>
</dbReference>
<sequence length="557" mass="62859">MSDLKHQQLVDALAADLELQLPGYKFQVQLTELGAQILSRLDNNWVAAVIRPLLLAKNAVEVYLSQQAHEPMINLNEDPRELRDIFMGDAYVGTILAYPAGVKRQKISRVVVAVPTLELIEVPANFEIRLNRSKFEAIAAKVYTKLYHKVPFTLDVYRQKRNENGRGRPAKLFPPMFTNRGEDTELNPEVMWVAMHWAESGGAESWAWEQARLAKAAGFKLVFTFDRAAPQRQLRLASELSDDIYVIGQGVLKQDWSSVLVGIMETHRPGKLHIHHSEFVYTQLPLLKSLYPKIWVEDSTHIAEHRGGGFVRSSVGTSQWINLHHVISPQLVKMYANHGVEAEKVLYRPLTQLTSDQSEIAEISALDNNPVRLGFLGRLSAQKRPVLFIMLAAYLHRRYPGQFSFIMQGSGELEKIVTQQLKRWGLENVVERRPWAPVEEFFNDIDILVITSENEGLTLTTIEADAAGVAVVSANVGSQYSVVSELALLPREPIGFIKQSVPLLKRLAEDPEFYQLVAAQQKALTDELRRQQSASDYFSEHYADANFRACLNPVSAE</sequence>
<dbReference type="eggNOG" id="COG0438">
    <property type="taxonomic scope" value="Bacteria"/>
</dbReference>
<dbReference type="InterPro" id="IPR001296">
    <property type="entry name" value="Glyco_trans_1"/>
</dbReference>
<dbReference type="AlphaFoldDB" id="C0VZU3"/>
<protein>
    <submittedName>
        <fullName evidence="5">Glycosyltransferase, group 1 family protein</fullName>
        <ecNumber evidence="5">2.4.-.-</ecNumber>
    </submittedName>
</protein>
<gene>
    <name evidence="5" type="ORF">HMPREF0044_0821</name>
</gene>
<dbReference type="STRING" id="525245.HMPREF0044_0821"/>
<keyword evidence="2 5" id="KW-0328">Glycosyltransferase</keyword>
<reference evidence="5 6" key="1">
    <citation type="submission" date="2009-01" db="EMBL/GenBank/DDBJ databases">
        <authorList>
            <person name="Qin X."/>
            <person name="Bachman B."/>
            <person name="Battles P."/>
            <person name="Bell A."/>
            <person name="Bess C."/>
            <person name="Bickham C."/>
            <person name="Chaboub L."/>
            <person name="Chen D."/>
            <person name="Coyle M."/>
            <person name="Deiros D.R."/>
            <person name="Dinh H."/>
            <person name="Forbes L."/>
            <person name="Fowler G."/>
            <person name="Francisco L."/>
            <person name="Fu Q."/>
            <person name="Gubbala S."/>
            <person name="Hale W."/>
            <person name="Han Y."/>
            <person name="Hemphill L."/>
            <person name="Highlander S.K."/>
            <person name="Hirani K."/>
            <person name="Hogues M."/>
            <person name="Jackson L."/>
            <person name="Jakkamsetti A."/>
            <person name="Javaid M."/>
            <person name="Jiang H."/>
            <person name="Korchina V."/>
            <person name="Kovar C."/>
            <person name="Lara F."/>
            <person name="Lee S."/>
            <person name="Mata R."/>
            <person name="Mathew T."/>
            <person name="Moen C."/>
            <person name="Morales K."/>
            <person name="Munidasa M."/>
            <person name="Nazareth L."/>
            <person name="Ngo R."/>
            <person name="Nguyen L."/>
            <person name="Okwuonu G."/>
            <person name="Ongeri F."/>
            <person name="Patil S."/>
            <person name="Petrosino J."/>
            <person name="Pham C."/>
            <person name="Pham P."/>
            <person name="Pu L.-L."/>
            <person name="Puazo M."/>
            <person name="Raj R."/>
            <person name="Reid J."/>
            <person name="Rouhana J."/>
            <person name="Saada N."/>
            <person name="Shang Y."/>
            <person name="Simmons D."/>
            <person name="Thornton R."/>
            <person name="Warren J."/>
            <person name="Weissenberger G."/>
            <person name="Zhang J."/>
            <person name="Zhang L."/>
            <person name="Zhou C."/>
            <person name="Zhu D."/>
            <person name="Muzny D."/>
            <person name="Worley K."/>
            <person name="Gibbs R."/>
        </authorList>
    </citation>
    <scope>NUCLEOTIDE SEQUENCE [LARGE SCALE GENOMIC DNA]</scope>
    <source>
        <strain evidence="5 6">DSM 15436</strain>
    </source>
</reference>
<comment type="similarity">
    <text evidence="1">Belongs to the glycosyltransferase group 1 family. Glycosyltransferase 4 subfamily.</text>
</comment>
<dbReference type="EMBL" id="ACFG01000030">
    <property type="protein sequence ID" value="EEH63802.1"/>
    <property type="molecule type" value="Genomic_DNA"/>
</dbReference>
<evidence type="ECO:0000259" key="4">
    <source>
        <dbReference type="Pfam" id="PF00534"/>
    </source>
</evidence>
<dbReference type="EC" id="2.4.-.-" evidence="5"/>
<dbReference type="Proteomes" id="UP000010301">
    <property type="component" value="Unassembled WGS sequence"/>
</dbReference>
<keyword evidence="6" id="KW-1185">Reference proteome</keyword>
<dbReference type="GO" id="GO:0016757">
    <property type="term" value="F:glycosyltransferase activity"/>
    <property type="evidence" value="ECO:0007669"/>
    <property type="project" value="UniProtKB-KW"/>
</dbReference>
<dbReference type="PANTHER" id="PTHR12526">
    <property type="entry name" value="GLYCOSYLTRANSFERASE"/>
    <property type="match status" value="1"/>
</dbReference>
<evidence type="ECO:0000313" key="6">
    <source>
        <dbReference type="Proteomes" id="UP000010301"/>
    </source>
</evidence>
<comment type="caution">
    <text evidence="5">The sequence shown here is derived from an EMBL/GenBank/DDBJ whole genome shotgun (WGS) entry which is preliminary data.</text>
</comment>
<dbReference type="PANTHER" id="PTHR12526:SF640">
    <property type="entry name" value="COLANIC ACID BIOSYNTHESIS GLYCOSYLTRANSFERASE WCAL-RELATED"/>
    <property type="match status" value="1"/>
</dbReference>
<proteinExistence type="inferred from homology"/>
<dbReference type="HOGENOM" id="CLU_494043_0_0_11"/>
<organism evidence="5 6">
    <name type="scientific">Gleimia coleocanis DSM 15436</name>
    <dbReference type="NCBI Taxonomy" id="525245"/>
    <lineage>
        <taxon>Bacteria</taxon>
        <taxon>Bacillati</taxon>
        <taxon>Actinomycetota</taxon>
        <taxon>Actinomycetes</taxon>
        <taxon>Actinomycetales</taxon>
        <taxon>Actinomycetaceae</taxon>
        <taxon>Gleimia</taxon>
    </lineage>
</organism>
<dbReference type="SUPFAM" id="SSF53756">
    <property type="entry name" value="UDP-Glycosyltransferase/glycogen phosphorylase"/>
    <property type="match status" value="1"/>
</dbReference>
<evidence type="ECO:0000256" key="1">
    <source>
        <dbReference type="ARBA" id="ARBA00009481"/>
    </source>
</evidence>
<evidence type="ECO:0000256" key="2">
    <source>
        <dbReference type="ARBA" id="ARBA00022676"/>
    </source>
</evidence>
<evidence type="ECO:0000313" key="5">
    <source>
        <dbReference type="EMBL" id="EEH63802.1"/>
    </source>
</evidence>
<feature type="domain" description="Glycosyl transferase family 1" evidence="4">
    <location>
        <begin position="357"/>
        <end position="485"/>
    </location>
</feature>
<evidence type="ECO:0000256" key="3">
    <source>
        <dbReference type="ARBA" id="ARBA00022679"/>
    </source>
</evidence>
<dbReference type="OrthoDB" id="506201at2"/>